<evidence type="ECO:0000256" key="1">
    <source>
        <dbReference type="SAM" id="MobiDB-lite"/>
    </source>
</evidence>
<dbReference type="STRING" id="69222.BG55_19380"/>
<accession>A0A014N3T7</accession>
<reference evidence="2 3" key="1">
    <citation type="submission" date="2014-02" db="EMBL/GenBank/DDBJ databases">
        <title>Draft genome of Erwinia mallotivora strain BT-MARDI, a papaya dieback pathogen.</title>
        <authorList>
            <person name="Redzuan R."/>
            <person name="Abu Bakar N."/>
            <person name="Badrun R."/>
            <person name="Mohd Raih M.F."/>
            <person name="Rozano L."/>
            <person name="Mat Amin N."/>
        </authorList>
    </citation>
    <scope>NUCLEOTIDE SEQUENCE [LARGE SCALE GENOMIC DNA]</scope>
    <source>
        <strain evidence="2 3">BT-MARDI</strain>
    </source>
</reference>
<gene>
    <name evidence="2" type="ORF">BG55_19380</name>
</gene>
<evidence type="ECO:0000313" key="2">
    <source>
        <dbReference type="EMBL" id="EXU74078.1"/>
    </source>
</evidence>
<sequence length="96" mass="10841">MDGALFQRRLQPDNCSDPRSPPVKMCAMGWCTVPAGEKNQGEGRFFCFSGGKPVLIVENPCGRIQVTLFPVFFFITKLIKQALCSRLMRVWIISEE</sequence>
<evidence type="ECO:0000313" key="3">
    <source>
        <dbReference type="Proteomes" id="UP000019918"/>
    </source>
</evidence>
<name>A0A014N3T7_9GAMM</name>
<organism evidence="2 3">
    <name type="scientific">Erwinia mallotivora</name>
    <dbReference type="NCBI Taxonomy" id="69222"/>
    <lineage>
        <taxon>Bacteria</taxon>
        <taxon>Pseudomonadati</taxon>
        <taxon>Pseudomonadota</taxon>
        <taxon>Gammaproteobacteria</taxon>
        <taxon>Enterobacterales</taxon>
        <taxon>Erwiniaceae</taxon>
        <taxon>Erwinia</taxon>
    </lineage>
</organism>
<dbReference type="Proteomes" id="UP000019918">
    <property type="component" value="Unassembled WGS sequence"/>
</dbReference>
<proteinExistence type="predicted"/>
<comment type="caution">
    <text evidence="2">The sequence shown here is derived from an EMBL/GenBank/DDBJ whole genome shotgun (WGS) entry which is preliminary data.</text>
</comment>
<feature type="region of interest" description="Disordered" evidence="1">
    <location>
        <begin position="1"/>
        <end position="20"/>
    </location>
</feature>
<dbReference type="EMBL" id="JFHN01000068">
    <property type="protein sequence ID" value="EXU74078.1"/>
    <property type="molecule type" value="Genomic_DNA"/>
</dbReference>
<protein>
    <submittedName>
        <fullName evidence="2">Uncharacterized protein</fullName>
    </submittedName>
</protein>
<dbReference type="PATRIC" id="fig|69222.5.peg.3954"/>
<dbReference type="AlphaFoldDB" id="A0A014N3T7"/>
<keyword evidence="3" id="KW-1185">Reference proteome</keyword>